<evidence type="ECO:0000256" key="7">
    <source>
        <dbReference type="ARBA" id="ARBA00022741"/>
    </source>
</evidence>
<evidence type="ECO:0000256" key="9">
    <source>
        <dbReference type="ARBA" id="ARBA00022840"/>
    </source>
</evidence>
<feature type="region of interest" description="Disordered" evidence="14">
    <location>
        <begin position="219"/>
        <end position="251"/>
    </location>
</feature>
<name>A0A840A9S6_9PROT</name>
<evidence type="ECO:0000256" key="8">
    <source>
        <dbReference type="ARBA" id="ARBA00022777"/>
    </source>
</evidence>
<dbReference type="CDD" id="cd17546">
    <property type="entry name" value="REC_hyHK_CKI1_RcsC-like"/>
    <property type="match status" value="1"/>
</dbReference>
<keyword evidence="5" id="KW-0808">Transferase</keyword>
<dbReference type="RefSeq" id="WP_184381889.1">
    <property type="nucleotide sequence ID" value="NZ_JACIDJ010000001.1"/>
</dbReference>
<dbReference type="AlphaFoldDB" id="A0A840A9S6"/>
<dbReference type="SUPFAM" id="SSF55874">
    <property type="entry name" value="ATPase domain of HSP90 chaperone/DNA topoisomerase II/histidine kinase"/>
    <property type="match status" value="1"/>
</dbReference>
<dbReference type="EMBL" id="JACIDJ010000001">
    <property type="protein sequence ID" value="MBB3896935.1"/>
    <property type="molecule type" value="Genomic_DNA"/>
</dbReference>
<dbReference type="GO" id="GO:0000155">
    <property type="term" value="F:phosphorelay sensor kinase activity"/>
    <property type="evidence" value="ECO:0007669"/>
    <property type="project" value="InterPro"/>
</dbReference>
<feature type="domain" description="Response regulatory" evidence="17">
    <location>
        <begin position="601"/>
        <end position="710"/>
    </location>
</feature>
<keyword evidence="10 15" id="KW-1133">Transmembrane helix</keyword>
<dbReference type="FunFam" id="1.10.287.130:FF:000004">
    <property type="entry name" value="Ethylene receptor 1"/>
    <property type="match status" value="1"/>
</dbReference>
<sequence length="846" mass="89289">MPPRARPFAVLLGLGLALAAALLLVFLLQSHRGTQRATQQAEQLTQALALSLADQMARMVEVVEILLADILARHGDGQSPRLTPAMGELARDMPQLRALLVTDATGRVTEANVAGLAGRELGGRAWFQALRARPGNTLFLASPEPGRLLDGTAPPWPARWTLPVAQPLRDAEGRFAGAVVALLNAEHMTALALREARALDVLIRFYTFEGVMVVRGDARRPDAGDARRPEAGDAGPPDSGDAGRPRGGDALLSGIGEAHPAAWPFARFLPRREVGTHTGPDGFGDAVSAGFAVMPQLPLVVEVAQRREVALAGVREQDMVFLGAIAAVTLLALTAVLVLWRQGRRLAESERAARAASEAKQEFLASMSHEIRTPVSGVIGLSELLMETPLSPMQRRYAETINGSAAHLLTLLNDILDFSKLEAGAATPESVPFRLEEQLGVIVELFAAPAAAKGVELVCLPAPGLPDRVQGDPARFRQILFNLVGNAVKFTETGWIRLAIAATPLPEGRCRLVCTVSDTGIGIDPARIPALFDRFSQADASIRRRYGGTGLGLAISLRLAELLGGTIEAEPRPGGGSVFRLLLDLPVLPGEAPPCPWAGKRALVIETSALQRQVLAQQLETLGLVAVTATTVEQGLAPGDKGFDLVILGAGPGEVTPAQRLRAALGENTPLIRFGQAEPAAPPSPPGLFQSVLLKPALPARLREALAQAFRPEAPAPLAPTAAAPPRRALRVLLAEDNPVNQFVMSRVLEAAGVSVEVAADGHAAVRQAALSRFDAIIMDMQMPEMDGLAATRAIRAGDGPNAAVTIIGLTAAVGPEYARQCEEAGMSAYMTKPPDRAALLKLLGL</sequence>
<keyword evidence="9" id="KW-0067">ATP-binding</keyword>
<keyword evidence="6 15" id="KW-0812">Transmembrane</keyword>
<keyword evidence="11" id="KW-0902">Two-component regulatory system</keyword>
<dbReference type="PANTHER" id="PTHR45339">
    <property type="entry name" value="HYBRID SIGNAL TRANSDUCTION HISTIDINE KINASE J"/>
    <property type="match status" value="1"/>
</dbReference>
<feature type="transmembrane region" description="Helical" evidence="15">
    <location>
        <begin position="319"/>
        <end position="340"/>
    </location>
</feature>
<evidence type="ECO:0000256" key="15">
    <source>
        <dbReference type="SAM" id="Phobius"/>
    </source>
</evidence>
<evidence type="ECO:0000259" key="16">
    <source>
        <dbReference type="PROSITE" id="PS50109"/>
    </source>
</evidence>
<evidence type="ECO:0000256" key="12">
    <source>
        <dbReference type="ARBA" id="ARBA00023136"/>
    </source>
</evidence>
<protein>
    <recommendedName>
        <fullName evidence="3">histidine kinase</fullName>
        <ecNumber evidence="3">2.7.13.3</ecNumber>
    </recommendedName>
</protein>
<evidence type="ECO:0000256" key="1">
    <source>
        <dbReference type="ARBA" id="ARBA00000085"/>
    </source>
</evidence>
<dbReference type="SUPFAM" id="SSF52172">
    <property type="entry name" value="CheY-like"/>
    <property type="match status" value="2"/>
</dbReference>
<evidence type="ECO:0000256" key="5">
    <source>
        <dbReference type="ARBA" id="ARBA00022679"/>
    </source>
</evidence>
<dbReference type="InterPro" id="IPR001789">
    <property type="entry name" value="Sig_transdc_resp-reg_receiver"/>
</dbReference>
<comment type="caution">
    <text evidence="18">The sequence shown here is derived from an EMBL/GenBank/DDBJ whole genome shotgun (WGS) entry which is preliminary data.</text>
</comment>
<dbReference type="EC" id="2.7.13.3" evidence="3"/>
<dbReference type="InterPro" id="IPR005467">
    <property type="entry name" value="His_kinase_dom"/>
</dbReference>
<feature type="compositionally biased region" description="Basic and acidic residues" evidence="14">
    <location>
        <begin position="219"/>
        <end position="231"/>
    </location>
</feature>
<dbReference type="Pfam" id="PF00072">
    <property type="entry name" value="Response_reg"/>
    <property type="match status" value="1"/>
</dbReference>
<dbReference type="Gene3D" id="3.30.565.10">
    <property type="entry name" value="Histidine kinase-like ATPase, C-terminal domain"/>
    <property type="match status" value="1"/>
</dbReference>
<evidence type="ECO:0000256" key="2">
    <source>
        <dbReference type="ARBA" id="ARBA00004370"/>
    </source>
</evidence>
<evidence type="ECO:0000259" key="17">
    <source>
        <dbReference type="PROSITE" id="PS50110"/>
    </source>
</evidence>
<keyword evidence="7" id="KW-0547">Nucleotide-binding</keyword>
<feature type="modified residue" description="4-aspartylphosphate" evidence="13">
    <location>
        <position position="780"/>
    </location>
</feature>
<dbReference type="SUPFAM" id="SSF47384">
    <property type="entry name" value="Homodimeric domain of signal transducing histidine kinase"/>
    <property type="match status" value="1"/>
</dbReference>
<gene>
    <name evidence="18" type="ORF">GGQ83_000361</name>
</gene>
<dbReference type="Pfam" id="PF02518">
    <property type="entry name" value="HATPase_c"/>
    <property type="match status" value="1"/>
</dbReference>
<evidence type="ECO:0000256" key="10">
    <source>
        <dbReference type="ARBA" id="ARBA00022989"/>
    </source>
</evidence>
<keyword evidence="4 13" id="KW-0597">Phosphoprotein</keyword>
<keyword evidence="8 18" id="KW-0418">Kinase</keyword>
<dbReference type="PROSITE" id="PS50109">
    <property type="entry name" value="HIS_KIN"/>
    <property type="match status" value="1"/>
</dbReference>
<dbReference type="CDD" id="cd16922">
    <property type="entry name" value="HATPase_EvgS-ArcB-TorS-like"/>
    <property type="match status" value="1"/>
</dbReference>
<dbReference type="InterPro" id="IPR036890">
    <property type="entry name" value="HATPase_C_sf"/>
</dbReference>
<dbReference type="GO" id="GO:0016020">
    <property type="term" value="C:membrane"/>
    <property type="evidence" value="ECO:0007669"/>
    <property type="project" value="UniProtKB-SubCell"/>
</dbReference>
<comment type="catalytic activity">
    <reaction evidence="1">
        <text>ATP + protein L-histidine = ADP + protein N-phospho-L-histidine.</text>
        <dbReference type="EC" id="2.7.13.3"/>
    </reaction>
</comment>
<evidence type="ECO:0000313" key="19">
    <source>
        <dbReference type="Proteomes" id="UP000553193"/>
    </source>
</evidence>
<accession>A0A840A9S6</accession>
<organism evidence="18 19">
    <name type="scientific">Roseococcus suduntuyensis</name>
    <dbReference type="NCBI Taxonomy" id="455361"/>
    <lineage>
        <taxon>Bacteria</taxon>
        <taxon>Pseudomonadati</taxon>
        <taxon>Pseudomonadota</taxon>
        <taxon>Alphaproteobacteria</taxon>
        <taxon>Acetobacterales</taxon>
        <taxon>Roseomonadaceae</taxon>
        <taxon>Roseococcus</taxon>
    </lineage>
</organism>
<keyword evidence="19" id="KW-1185">Reference proteome</keyword>
<dbReference type="InterPro" id="IPR003594">
    <property type="entry name" value="HATPase_dom"/>
</dbReference>
<comment type="subcellular location">
    <subcellularLocation>
        <location evidence="2">Membrane</location>
    </subcellularLocation>
</comment>
<dbReference type="Proteomes" id="UP000553193">
    <property type="component" value="Unassembled WGS sequence"/>
</dbReference>
<dbReference type="FunFam" id="3.30.565.10:FF:000010">
    <property type="entry name" value="Sensor histidine kinase RcsC"/>
    <property type="match status" value="1"/>
</dbReference>
<proteinExistence type="predicted"/>
<dbReference type="CDD" id="cd00082">
    <property type="entry name" value="HisKA"/>
    <property type="match status" value="1"/>
</dbReference>
<dbReference type="PANTHER" id="PTHR45339:SF1">
    <property type="entry name" value="HYBRID SIGNAL TRANSDUCTION HISTIDINE KINASE J"/>
    <property type="match status" value="1"/>
</dbReference>
<dbReference type="SMART" id="SM00448">
    <property type="entry name" value="REC"/>
    <property type="match status" value="1"/>
</dbReference>
<feature type="domain" description="Response regulatory" evidence="17">
    <location>
        <begin position="731"/>
        <end position="846"/>
    </location>
</feature>
<evidence type="ECO:0000256" key="11">
    <source>
        <dbReference type="ARBA" id="ARBA00023012"/>
    </source>
</evidence>
<dbReference type="Gene3D" id="3.30.450.20">
    <property type="entry name" value="PAS domain"/>
    <property type="match status" value="1"/>
</dbReference>
<dbReference type="CDD" id="cd12914">
    <property type="entry name" value="PDC1_DGC_like"/>
    <property type="match status" value="1"/>
</dbReference>
<evidence type="ECO:0000256" key="13">
    <source>
        <dbReference type="PROSITE-ProRule" id="PRU00169"/>
    </source>
</evidence>
<dbReference type="InterPro" id="IPR011006">
    <property type="entry name" value="CheY-like_superfamily"/>
</dbReference>
<feature type="domain" description="Histidine kinase" evidence="16">
    <location>
        <begin position="366"/>
        <end position="587"/>
    </location>
</feature>
<evidence type="ECO:0000256" key="4">
    <source>
        <dbReference type="ARBA" id="ARBA00022553"/>
    </source>
</evidence>
<keyword evidence="12 15" id="KW-0472">Membrane</keyword>
<dbReference type="SMART" id="SM00387">
    <property type="entry name" value="HATPase_c"/>
    <property type="match status" value="1"/>
</dbReference>
<evidence type="ECO:0000256" key="14">
    <source>
        <dbReference type="SAM" id="MobiDB-lite"/>
    </source>
</evidence>
<dbReference type="Gene3D" id="1.10.287.130">
    <property type="match status" value="1"/>
</dbReference>
<evidence type="ECO:0000256" key="3">
    <source>
        <dbReference type="ARBA" id="ARBA00012438"/>
    </source>
</evidence>
<dbReference type="InterPro" id="IPR036097">
    <property type="entry name" value="HisK_dim/P_sf"/>
</dbReference>
<dbReference type="PRINTS" id="PR00344">
    <property type="entry name" value="BCTRLSENSOR"/>
</dbReference>
<evidence type="ECO:0000313" key="18">
    <source>
        <dbReference type="EMBL" id="MBB3896935.1"/>
    </source>
</evidence>
<dbReference type="InterPro" id="IPR004358">
    <property type="entry name" value="Sig_transdc_His_kin-like_C"/>
</dbReference>
<dbReference type="InterPro" id="IPR003661">
    <property type="entry name" value="HisK_dim/P_dom"/>
</dbReference>
<dbReference type="PROSITE" id="PS50110">
    <property type="entry name" value="RESPONSE_REGULATORY"/>
    <property type="match status" value="2"/>
</dbReference>
<dbReference type="Gene3D" id="3.40.50.2300">
    <property type="match status" value="1"/>
</dbReference>
<reference evidence="18 19" key="1">
    <citation type="submission" date="2020-08" db="EMBL/GenBank/DDBJ databases">
        <title>Genomic Encyclopedia of Type Strains, Phase IV (KMG-IV): sequencing the most valuable type-strain genomes for metagenomic binning, comparative biology and taxonomic classification.</title>
        <authorList>
            <person name="Goeker M."/>
        </authorList>
    </citation>
    <scope>NUCLEOTIDE SEQUENCE [LARGE SCALE GENOMIC DNA]</scope>
    <source>
        <strain evidence="18 19">DSM 19979</strain>
    </source>
</reference>
<comment type="caution">
    <text evidence="13">Lacks conserved residue(s) required for the propagation of feature annotation.</text>
</comment>
<dbReference type="SMART" id="SM00388">
    <property type="entry name" value="HisKA"/>
    <property type="match status" value="1"/>
</dbReference>
<evidence type="ECO:0000256" key="6">
    <source>
        <dbReference type="ARBA" id="ARBA00022692"/>
    </source>
</evidence>
<dbReference type="Pfam" id="PF00512">
    <property type="entry name" value="HisKA"/>
    <property type="match status" value="1"/>
</dbReference>
<dbReference type="GO" id="GO:0005524">
    <property type="term" value="F:ATP binding"/>
    <property type="evidence" value="ECO:0007669"/>
    <property type="project" value="UniProtKB-KW"/>
</dbReference>